<keyword evidence="1" id="KW-0408">Iron</keyword>
<dbReference type="PROSITE" id="PS00198">
    <property type="entry name" value="4FE4S_FER_1"/>
    <property type="match status" value="1"/>
</dbReference>
<keyword evidence="2" id="KW-0479">Metal-binding</keyword>
<evidence type="ECO:0000256" key="2">
    <source>
        <dbReference type="ARBA" id="ARBA00023014"/>
    </source>
</evidence>
<dbReference type="RefSeq" id="WP_191216433.1">
    <property type="nucleotide sequence ID" value="NZ_CP104550.1"/>
</dbReference>
<dbReference type="InterPro" id="IPR007516">
    <property type="entry name" value="Co_F420_Hydgase/DH_bsu_N"/>
</dbReference>
<evidence type="ECO:0000259" key="3">
    <source>
        <dbReference type="PROSITE" id="PS51379"/>
    </source>
</evidence>
<dbReference type="GeneID" id="58978260"/>
<accession>A0A9E7RVG3</accession>
<dbReference type="EMBL" id="CP104550">
    <property type="protein sequence ID" value="UXH32310.1"/>
    <property type="molecule type" value="Genomic_DNA"/>
</dbReference>
<reference evidence="4" key="1">
    <citation type="submission" date="2022-09" db="EMBL/GenBank/DDBJ databases">
        <title>Characterization of three MwoI isoschizomers from sequenced genome and metagenomes.</title>
        <authorList>
            <person name="Fomenkov A."/>
            <person name="Xu S.Y."/>
            <person name="Roberts R.J."/>
        </authorList>
    </citation>
    <scope>NUCLEOTIDE SEQUENCE</scope>
    <source>
        <strain evidence="4">DSM 2970</strain>
    </source>
</reference>
<proteinExistence type="predicted"/>
<dbReference type="PANTHER" id="PTHR31332">
    <property type="entry name" value="7-HYDROXYMETHYL CHLOROPHYLL A REDUCTASE, CHLOROPLASTIC"/>
    <property type="match status" value="1"/>
</dbReference>
<dbReference type="InterPro" id="IPR017896">
    <property type="entry name" value="4Fe4S_Fe-S-bd"/>
</dbReference>
<dbReference type="InterPro" id="IPR017900">
    <property type="entry name" value="4Fe4S_Fe_S_CS"/>
</dbReference>
<dbReference type="Pfam" id="PF04422">
    <property type="entry name" value="FrhB_FdhB_N"/>
    <property type="match status" value="1"/>
</dbReference>
<gene>
    <name evidence="4" type="ORF">N5910_03205</name>
</gene>
<dbReference type="InterPro" id="IPR045220">
    <property type="entry name" value="FRHB/FDHB/HCAR-like"/>
</dbReference>
<dbReference type="Gene3D" id="3.30.70.20">
    <property type="match status" value="1"/>
</dbReference>
<dbReference type="PROSITE" id="PS51379">
    <property type="entry name" value="4FE4S_FER_2"/>
    <property type="match status" value="1"/>
</dbReference>
<dbReference type="SUPFAM" id="SSF54862">
    <property type="entry name" value="4Fe-4S ferredoxins"/>
    <property type="match status" value="1"/>
</dbReference>
<dbReference type="PANTHER" id="PTHR31332:SF0">
    <property type="entry name" value="7-HYDROXYMETHYL CHLOROPHYLL A REDUCTASE, CHLOROPLASTIC"/>
    <property type="match status" value="1"/>
</dbReference>
<dbReference type="GO" id="GO:0052592">
    <property type="term" value="F:oxidoreductase activity, acting on CH or CH2 groups, with an iron-sulfur protein as acceptor"/>
    <property type="evidence" value="ECO:0007669"/>
    <property type="project" value="TreeGrafter"/>
</dbReference>
<evidence type="ECO:0000256" key="1">
    <source>
        <dbReference type="ARBA" id="ARBA00023004"/>
    </source>
</evidence>
<keyword evidence="2" id="KW-0411">Iron-sulfur</keyword>
<dbReference type="GO" id="GO:0046872">
    <property type="term" value="F:metal ion binding"/>
    <property type="evidence" value="ECO:0007669"/>
    <property type="project" value="UniProtKB-KW"/>
</dbReference>
<sequence length="356" mass="39203">MSKSRYAMAGTPCQITAAALMENYTEEFPVEIKIGLFCMENFSYTYLSQLAMEEGVDLADVSECRIEKGKLWFRLNDGSTVAVPLERARSAMRKSCAVCMDFASEQSDISVGSVGSPEGWSTIIIRTDKGLELVEKARKAGYIETEPIKDSGLRLLEKLAAGKKEENLEEIKMRESVARPVMYWRVMPDDEYTEEVKDYQFDDLRSDVIDVGACVLCGACLASCPEDIIGIEDRKPEVRGECPPGCNICYLACPRTYVPDSIVSRESASEPLGEYMEVLSARAPMFRGQDGGVATALLAFAVKEGMVDGAIVVDKEAERPWKPVPKLAEDPEDIVGAAGTKYSACPIFRVLKEEGD</sequence>
<name>A0A9E7RVG3_METWO</name>
<dbReference type="AlphaFoldDB" id="A0A9E7RVG3"/>
<dbReference type="Pfam" id="PF04432">
    <property type="entry name" value="FrhB_FdhB_C"/>
    <property type="match status" value="1"/>
</dbReference>
<organism evidence="4">
    <name type="scientific">Methanothermobacter wolfeii</name>
    <name type="common">Methanobacterium wolfei</name>
    <dbReference type="NCBI Taxonomy" id="145261"/>
    <lineage>
        <taxon>Archaea</taxon>
        <taxon>Methanobacteriati</taxon>
        <taxon>Methanobacteriota</taxon>
        <taxon>Methanomada group</taxon>
        <taxon>Methanobacteria</taxon>
        <taxon>Methanobacteriales</taxon>
        <taxon>Methanobacteriaceae</taxon>
        <taxon>Methanothermobacter</taxon>
    </lineage>
</organism>
<evidence type="ECO:0000313" key="4">
    <source>
        <dbReference type="EMBL" id="UXH32310.1"/>
    </source>
</evidence>
<dbReference type="GO" id="GO:0051536">
    <property type="term" value="F:iron-sulfur cluster binding"/>
    <property type="evidence" value="ECO:0007669"/>
    <property type="project" value="UniProtKB-KW"/>
</dbReference>
<dbReference type="Proteomes" id="UP001065373">
    <property type="component" value="Chromosome"/>
</dbReference>
<dbReference type="InterPro" id="IPR007525">
    <property type="entry name" value="FrhB_FdhB_C"/>
</dbReference>
<protein>
    <submittedName>
        <fullName evidence="4">Coenzyme F420 hydrogenase/dehydrogenase, beta subunit C-terminal domain</fullName>
    </submittedName>
</protein>
<feature type="domain" description="4Fe-4S ferredoxin-type" evidence="3">
    <location>
        <begin position="205"/>
        <end position="234"/>
    </location>
</feature>